<keyword evidence="1" id="KW-1133">Transmembrane helix</keyword>
<evidence type="ECO:0000313" key="3">
    <source>
        <dbReference type="EMBL" id="KIC60068.1"/>
    </source>
</evidence>
<accession>A0A0B4E0J1</accession>
<dbReference type="AlphaFoldDB" id="A0A0B4E0J1"/>
<evidence type="ECO:0000313" key="4">
    <source>
        <dbReference type="Proteomes" id="UP000031202"/>
    </source>
</evidence>
<dbReference type="RefSeq" id="WP_039411872.1">
    <property type="nucleotide sequence ID" value="NZ_JWSZ01000001.1"/>
</dbReference>
<dbReference type="EMBL" id="JWSZ01000001">
    <property type="protein sequence ID" value="KIC60068.1"/>
    <property type="molecule type" value="Genomic_DNA"/>
</dbReference>
<proteinExistence type="predicted"/>
<dbReference type="Pfam" id="PF13399">
    <property type="entry name" value="LytR_C"/>
    <property type="match status" value="1"/>
</dbReference>
<feature type="transmembrane region" description="Helical" evidence="1">
    <location>
        <begin position="35"/>
        <end position="58"/>
    </location>
</feature>
<dbReference type="Gene3D" id="3.30.70.2390">
    <property type="match status" value="1"/>
</dbReference>
<reference evidence="3 4" key="1">
    <citation type="submission" date="2014-12" db="EMBL/GenBank/DDBJ databases">
        <title>Genome sequencing of Microbacterium hominis TPW29.</title>
        <authorList>
            <person name="Tan P.W."/>
            <person name="Chan K.-G."/>
        </authorList>
    </citation>
    <scope>NUCLEOTIDE SEQUENCE [LARGE SCALE GENOMIC DNA]</scope>
    <source>
        <strain evidence="3 4">TPW29</strain>
    </source>
</reference>
<organism evidence="3 4">
    <name type="scientific">Microbacterium hominis</name>
    <dbReference type="NCBI Taxonomy" id="162426"/>
    <lineage>
        <taxon>Bacteria</taxon>
        <taxon>Bacillati</taxon>
        <taxon>Actinomycetota</taxon>
        <taxon>Actinomycetes</taxon>
        <taxon>Micrococcales</taxon>
        <taxon>Microbacteriaceae</taxon>
        <taxon>Microbacterium</taxon>
    </lineage>
</organism>
<keyword evidence="1" id="KW-0812">Transmembrane</keyword>
<name>A0A0B4E0J1_9MICO</name>
<sequence length="190" mass="19021">MPSTPPQKDRFDDLALEGGRIGAHRAENPRLRGGVVVLWSIIAIVVLVAVGIFGTLIATGRVTLFPTPSATPTTIATAEPVIDTSYAVTVLNATTQSGLAGSLAQTIVAAGWASDRVTAGDASSKDFPTTTVFYSDPAEEGAARGLAQAIGGAAVTLSDAYASLAGGDGSKLLVVVIGADRTDAGATPAG</sequence>
<gene>
    <name evidence="3" type="ORF">RM52_01270</name>
</gene>
<dbReference type="InterPro" id="IPR027381">
    <property type="entry name" value="LytR/CpsA/Psr_C"/>
</dbReference>
<feature type="domain" description="LytR/CpsA/Psr regulator C-terminal" evidence="2">
    <location>
        <begin position="86"/>
        <end position="180"/>
    </location>
</feature>
<protein>
    <recommendedName>
        <fullName evidence="2">LytR/CpsA/Psr regulator C-terminal domain-containing protein</fullName>
    </recommendedName>
</protein>
<dbReference type="Proteomes" id="UP000031202">
    <property type="component" value="Unassembled WGS sequence"/>
</dbReference>
<keyword evidence="1" id="KW-0472">Membrane</keyword>
<comment type="caution">
    <text evidence="3">The sequence shown here is derived from an EMBL/GenBank/DDBJ whole genome shotgun (WGS) entry which is preliminary data.</text>
</comment>
<evidence type="ECO:0000256" key="1">
    <source>
        <dbReference type="SAM" id="Phobius"/>
    </source>
</evidence>
<evidence type="ECO:0000259" key="2">
    <source>
        <dbReference type="Pfam" id="PF13399"/>
    </source>
</evidence>